<dbReference type="Proteomes" id="UP000184300">
    <property type="component" value="Unassembled WGS sequence"/>
</dbReference>
<reference evidence="2" key="1">
    <citation type="journal article" date="2017" name="Genome Biol.">
        <title>Comparative genomics reveals high biological diversity and specific adaptations in the industrially and medically important fungal genus Aspergillus.</title>
        <authorList>
            <person name="de Vries R.P."/>
            <person name="Riley R."/>
            <person name="Wiebenga A."/>
            <person name="Aguilar-Osorio G."/>
            <person name="Amillis S."/>
            <person name="Uchima C.A."/>
            <person name="Anderluh G."/>
            <person name="Asadollahi M."/>
            <person name="Askin M."/>
            <person name="Barry K."/>
            <person name="Battaglia E."/>
            <person name="Bayram O."/>
            <person name="Benocci T."/>
            <person name="Braus-Stromeyer S.A."/>
            <person name="Caldana C."/>
            <person name="Canovas D."/>
            <person name="Cerqueira G.C."/>
            <person name="Chen F."/>
            <person name="Chen W."/>
            <person name="Choi C."/>
            <person name="Clum A."/>
            <person name="Dos Santos R.A."/>
            <person name="Damasio A.R."/>
            <person name="Diallinas G."/>
            <person name="Emri T."/>
            <person name="Fekete E."/>
            <person name="Flipphi M."/>
            <person name="Freyberg S."/>
            <person name="Gallo A."/>
            <person name="Gournas C."/>
            <person name="Habgood R."/>
            <person name="Hainaut M."/>
            <person name="Harispe M.L."/>
            <person name="Henrissat B."/>
            <person name="Hilden K.S."/>
            <person name="Hope R."/>
            <person name="Hossain A."/>
            <person name="Karabika E."/>
            <person name="Karaffa L."/>
            <person name="Karanyi Z."/>
            <person name="Krasevec N."/>
            <person name="Kuo A."/>
            <person name="Kusch H."/>
            <person name="LaButti K."/>
            <person name="Lagendijk E.L."/>
            <person name="Lapidus A."/>
            <person name="Levasseur A."/>
            <person name="Lindquist E."/>
            <person name="Lipzen A."/>
            <person name="Logrieco A.F."/>
            <person name="MacCabe A."/>
            <person name="Maekelae M.R."/>
            <person name="Malavazi I."/>
            <person name="Melin P."/>
            <person name="Meyer V."/>
            <person name="Mielnichuk N."/>
            <person name="Miskei M."/>
            <person name="Molnar A.P."/>
            <person name="Mule G."/>
            <person name="Ngan C.Y."/>
            <person name="Orejas M."/>
            <person name="Orosz E."/>
            <person name="Ouedraogo J.P."/>
            <person name="Overkamp K.M."/>
            <person name="Park H.-S."/>
            <person name="Perrone G."/>
            <person name="Piumi F."/>
            <person name="Punt P.J."/>
            <person name="Ram A.F."/>
            <person name="Ramon A."/>
            <person name="Rauscher S."/>
            <person name="Record E."/>
            <person name="Riano-Pachon D.M."/>
            <person name="Robert V."/>
            <person name="Roehrig J."/>
            <person name="Ruller R."/>
            <person name="Salamov A."/>
            <person name="Salih N.S."/>
            <person name="Samson R.A."/>
            <person name="Sandor E."/>
            <person name="Sanguinetti M."/>
            <person name="Schuetze T."/>
            <person name="Sepcic K."/>
            <person name="Shelest E."/>
            <person name="Sherlock G."/>
            <person name="Sophianopoulou V."/>
            <person name="Squina F.M."/>
            <person name="Sun H."/>
            <person name="Susca A."/>
            <person name="Todd R.B."/>
            <person name="Tsang A."/>
            <person name="Unkles S.E."/>
            <person name="van de Wiele N."/>
            <person name="van Rossen-Uffink D."/>
            <person name="Oliveira J.V."/>
            <person name="Vesth T.C."/>
            <person name="Visser J."/>
            <person name="Yu J.-H."/>
            <person name="Zhou M."/>
            <person name="Andersen M.R."/>
            <person name="Archer D.B."/>
            <person name="Baker S.E."/>
            <person name="Benoit I."/>
            <person name="Brakhage A.A."/>
            <person name="Braus G.H."/>
            <person name="Fischer R."/>
            <person name="Frisvad J.C."/>
            <person name="Goldman G.H."/>
            <person name="Houbraken J."/>
            <person name="Oakley B."/>
            <person name="Pocsi I."/>
            <person name="Scazzocchio C."/>
            <person name="Seiboth B."/>
            <person name="vanKuyk P.A."/>
            <person name="Wortman J."/>
            <person name="Dyer P.S."/>
            <person name="Grigoriev I.V."/>
        </authorList>
    </citation>
    <scope>NUCLEOTIDE SEQUENCE [LARGE SCALE GENOMIC DNA]</scope>
    <source>
        <strain evidence="2">CBS 516.65</strain>
    </source>
</reference>
<dbReference type="STRING" id="1160497.A0A1L9VET6"/>
<sequence>MEDEDIVQRYKLNVSVLGDRNHEILRAPTEGRWREHGTVTKIWERRHALAQHVYLEESQFGELRAIKQVHWRDFKSDQTFFVQFFGWFLTQDYVSFAMEYCPLGDVSQCFETPVSEVMARDMCEKLLEGLGKLHEMGSPTEISSLRIY</sequence>
<dbReference type="Gene3D" id="1.10.510.10">
    <property type="entry name" value="Transferase(Phosphotransferase) domain 1"/>
    <property type="match status" value="1"/>
</dbReference>
<organism evidence="1 2">
    <name type="scientific">Aspergillus glaucus CBS 516.65</name>
    <dbReference type="NCBI Taxonomy" id="1160497"/>
    <lineage>
        <taxon>Eukaryota</taxon>
        <taxon>Fungi</taxon>
        <taxon>Dikarya</taxon>
        <taxon>Ascomycota</taxon>
        <taxon>Pezizomycotina</taxon>
        <taxon>Eurotiomycetes</taxon>
        <taxon>Eurotiomycetidae</taxon>
        <taxon>Eurotiales</taxon>
        <taxon>Aspergillaceae</taxon>
        <taxon>Aspergillus</taxon>
        <taxon>Aspergillus subgen. Aspergillus</taxon>
    </lineage>
</organism>
<accession>A0A1L9VET6</accession>
<evidence type="ECO:0000313" key="2">
    <source>
        <dbReference type="Proteomes" id="UP000184300"/>
    </source>
</evidence>
<dbReference type="OrthoDB" id="10252171at2759"/>
<evidence type="ECO:0000313" key="1">
    <source>
        <dbReference type="EMBL" id="OJJ82471.1"/>
    </source>
</evidence>
<dbReference type="VEuPathDB" id="FungiDB:ASPGLDRAFT_83644"/>
<dbReference type="EMBL" id="KV878902">
    <property type="protein sequence ID" value="OJJ82471.1"/>
    <property type="molecule type" value="Genomic_DNA"/>
</dbReference>
<dbReference type="GeneID" id="34466486"/>
<dbReference type="SUPFAM" id="SSF56112">
    <property type="entry name" value="Protein kinase-like (PK-like)"/>
    <property type="match status" value="1"/>
</dbReference>
<protein>
    <recommendedName>
        <fullName evidence="3">Protein kinase domain-containing protein</fullName>
    </recommendedName>
</protein>
<dbReference type="AlphaFoldDB" id="A0A1L9VET6"/>
<keyword evidence="2" id="KW-1185">Reference proteome</keyword>
<evidence type="ECO:0008006" key="3">
    <source>
        <dbReference type="Google" id="ProtNLM"/>
    </source>
</evidence>
<dbReference type="RefSeq" id="XP_022399169.1">
    <property type="nucleotide sequence ID" value="XM_022550226.1"/>
</dbReference>
<name>A0A1L9VET6_ASPGL</name>
<dbReference type="InterPro" id="IPR011009">
    <property type="entry name" value="Kinase-like_dom_sf"/>
</dbReference>
<gene>
    <name evidence="1" type="ORF">ASPGLDRAFT_83644</name>
</gene>
<proteinExistence type="predicted"/>